<feature type="transmembrane region" description="Helical" evidence="7">
    <location>
        <begin position="158"/>
        <end position="184"/>
    </location>
</feature>
<dbReference type="Proteomes" id="UP000257607">
    <property type="component" value="Chromosome"/>
</dbReference>
<dbReference type="PANTHER" id="PTHR47371">
    <property type="entry name" value="LIPOTEICHOIC ACID SYNTHASE"/>
    <property type="match status" value="1"/>
</dbReference>
<keyword evidence="5 7" id="KW-1133">Transmembrane helix</keyword>
<dbReference type="EMBL" id="CP031003">
    <property type="protein sequence ID" value="AXN35027.1"/>
    <property type="molecule type" value="Genomic_DNA"/>
</dbReference>
<organism evidence="9 10">
    <name type="scientific">Latilactobacillus curvatus</name>
    <name type="common">Lactobacillus curvatus</name>
    <dbReference type="NCBI Taxonomy" id="28038"/>
    <lineage>
        <taxon>Bacteria</taxon>
        <taxon>Bacillati</taxon>
        <taxon>Bacillota</taxon>
        <taxon>Bacilli</taxon>
        <taxon>Lactobacillales</taxon>
        <taxon>Lactobacillaceae</taxon>
        <taxon>Latilactobacillus</taxon>
    </lineage>
</organism>
<dbReference type="Gene3D" id="3.40.720.10">
    <property type="entry name" value="Alkaline Phosphatase, subunit A"/>
    <property type="match status" value="1"/>
</dbReference>
<evidence type="ECO:0000256" key="3">
    <source>
        <dbReference type="ARBA" id="ARBA00022475"/>
    </source>
</evidence>
<dbReference type="InterPro" id="IPR000917">
    <property type="entry name" value="Sulfatase_N"/>
</dbReference>
<evidence type="ECO:0000259" key="8">
    <source>
        <dbReference type="Pfam" id="PF00884"/>
    </source>
</evidence>
<evidence type="ECO:0000256" key="1">
    <source>
        <dbReference type="ARBA" id="ARBA00004651"/>
    </source>
</evidence>
<keyword evidence="4 7" id="KW-0812">Transmembrane</keyword>
<feature type="domain" description="Sulfatase N-terminal" evidence="8">
    <location>
        <begin position="260"/>
        <end position="555"/>
    </location>
</feature>
<evidence type="ECO:0000313" key="9">
    <source>
        <dbReference type="EMBL" id="AXN35027.1"/>
    </source>
</evidence>
<comment type="subcellular location">
    <subcellularLocation>
        <location evidence="1">Cell membrane</location>
        <topology evidence="1">Multi-pass membrane protein</topology>
    </subcellularLocation>
</comment>
<sequence length="603" mass="68282">MLFIAMIYLFVCLPFLCAIVQRNNRQFIQLVGMLINLVLVLGLTILVTFGLTGHVIHFSDGLFQKLFLLKFIMLITIIQGVVLVTRRWRQKWLTFELVPVTRTRHWFSWWIFSGALLISVGYFLLSASFWTKANFGLLTPEQIVYNLRQPMTGVDDGFINSFIGGPVLGAITCLISVFLFCNYIRHLQLLVTHKITHHLELKAKRFVLVSALLFCGLTTVAAIKIDAVGFYEYLTANSPFIEENYVAPNKTELTFPKQKRNLIYIYAESLESTATSREMGGQMKTNLLPELTALAEQEGVHFSNSNRSFGGAQQLPGTGWTVAGMVAQTSGLPLKVPVDGNSYATDKKNHFLPGVTSLNNILDKHGYQQKILLGSDATFGGRRSYFTQHGNVQIDDLLTARKDGRLPEDYYVWWGYEDSKLFEYAKESALELSKSDQPFNLTMLTENTHHIGGYPEPDMPEKYGDQYSNVIAFSDHQIVEFIKWAQTQSFYQNTTIIVNGDHLGMDVEYYKKIPANKRHAFNLILNAPKASQVQTKNRQFSTMDMFPTTLAAMGVDIKGERLGLGTNLFSTKKTLIEEKGLKKVDKALSAKSKFYNNQFIYDK</sequence>
<feature type="transmembrane region" description="Helical" evidence="7">
    <location>
        <begin position="205"/>
        <end position="223"/>
    </location>
</feature>
<evidence type="ECO:0000256" key="4">
    <source>
        <dbReference type="ARBA" id="ARBA00022692"/>
    </source>
</evidence>
<dbReference type="InterPro" id="IPR017850">
    <property type="entry name" value="Alkaline_phosphatase_core_sf"/>
</dbReference>
<gene>
    <name evidence="9" type="ORF">DT351_01040</name>
</gene>
<evidence type="ECO:0000256" key="7">
    <source>
        <dbReference type="SAM" id="Phobius"/>
    </source>
</evidence>
<dbReference type="GO" id="GO:0005886">
    <property type="term" value="C:plasma membrane"/>
    <property type="evidence" value="ECO:0007669"/>
    <property type="project" value="UniProtKB-SubCell"/>
</dbReference>
<reference evidence="9 10" key="1">
    <citation type="submission" date="2018-07" db="EMBL/GenBank/DDBJ databases">
        <title>Lactobacillus curvatus genome sequence.</title>
        <authorList>
            <person name="Prechtl R."/>
        </authorList>
    </citation>
    <scope>NUCLEOTIDE SEQUENCE [LARGE SCALE GENOMIC DNA]</scope>
    <source>
        <strain evidence="9 10">TMW 1.1928</strain>
    </source>
</reference>
<feature type="transmembrane region" description="Helical" evidence="7">
    <location>
        <begin position="34"/>
        <end position="56"/>
    </location>
</feature>
<feature type="transmembrane region" description="Helical" evidence="7">
    <location>
        <begin position="106"/>
        <end position="130"/>
    </location>
</feature>
<evidence type="ECO:0000256" key="2">
    <source>
        <dbReference type="ARBA" id="ARBA00004936"/>
    </source>
</evidence>
<feature type="transmembrane region" description="Helical" evidence="7">
    <location>
        <begin position="62"/>
        <end position="85"/>
    </location>
</feature>
<evidence type="ECO:0000256" key="5">
    <source>
        <dbReference type="ARBA" id="ARBA00022989"/>
    </source>
</evidence>
<dbReference type="Pfam" id="PF00884">
    <property type="entry name" value="Sulfatase"/>
    <property type="match status" value="1"/>
</dbReference>
<name>A0A385ABK4_LATCU</name>
<accession>A0A385ABK4</accession>
<dbReference type="InterPro" id="IPR050448">
    <property type="entry name" value="OpgB/LTA_synthase_biosynth"/>
</dbReference>
<dbReference type="AlphaFoldDB" id="A0A385ABK4"/>
<keyword evidence="3" id="KW-1003">Cell membrane</keyword>
<protein>
    <submittedName>
        <fullName evidence="9">LTA synthase family protein</fullName>
    </submittedName>
</protein>
<evidence type="ECO:0000256" key="6">
    <source>
        <dbReference type="ARBA" id="ARBA00023136"/>
    </source>
</evidence>
<dbReference type="PANTHER" id="PTHR47371:SF3">
    <property type="entry name" value="PHOSPHOGLYCEROL TRANSFERASE I"/>
    <property type="match status" value="1"/>
</dbReference>
<dbReference type="SUPFAM" id="SSF53649">
    <property type="entry name" value="Alkaline phosphatase-like"/>
    <property type="match status" value="1"/>
</dbReference>
<keyword evidence="6 7" id="KW-0472">Membrane</keyword>
<feature type="transmembrane region" description="Helical" evidence="7">
    <location>
        <begin position="6"/>
        <end position="22"/>
    </location>
</feature>
<evidence type="ECO:0000313" key="10">
    <source>
        <dbReference type="Proteomes" id="UP000257607"/>
    </source>
</evidence>
<comment type="pathway">
    <text evidence="2">Cell wall biogenesis; lipoteichoic acid biosynthesis.</text>
</comment>
<dbReference type="CDD" id="cd16015">
    <property type="entry name" value="LTA_synthase"/>
    <property type="match status" value="1"/>
</dbReference>
<proteinExistence type="predicted"/>
<dbReference type="RefSeq" id="WP_116843377.1">
    <property type="nucleotide sequence ID" value="NZ_CP031003.1"/>
</dbReference>